<dbReference type="Pfam" id="PF05964">
    <property type="entry name" value="FYRN"/>
    <property type="match status" value="1"/>
</dbReference>
<dbReference type="STRING" id="79923.A0A419Q7Y2"/>
<gene>
    <name evidence="18" type="ORF">CSKR_114279</name>
</gene>
<evidence type="ECO:0000259" key="16">
    <source>
        <dbReference type="PROSITE" id="PS50868"/>
    </source>
</evidence>
<dbReference type="Pfam" id="PF13832">
    <property type="entry name" value="zf-HC5HC2H_2"/>
    <property type="match status" value="1"/>
</dbReference>
<dbReference type="SMART" id="SM00541">
    <property type="entry name" value="FYRN"/>
    <property type="match status" value="1"/>
</dbReference>
<dbReference type="EMBL" id="NIRI02000042">
    <property type="protein sequence ID" value="KAG5450200.1"/>
    <property type="molecule type" value="Genomic_DNA"/>
</dbReference>
<dbReference type="PROSITE" id="PS50868">
    <property type="entry name" value="POST_SET"/>
    <property type="match status" value="1"/>
</dbReference>
<feature type="domain" description="Post-SET" evidence="16">
    <location>
        <begin position="1427"/>
        <end position="1443"/>
    </location>
</feature>
<feature type="compositionally biased region" description="Polar residues" evidence="14">
    <location>
        <begin position="415"/>
        <end position="428"/>
    </location>
</feature>
<evidence type="ECO:0000256" key="9">
    <source>
        <dbReference type="ARBA" id="ARBA00022833"/>
    </source>
</evidence>
<reference evidence="18 19" key="2">
    <citation type="journal article" date="2021" name="Genomics">
        <title>High-quality reference genome for Clonorchis sinensis.</title>
        <authorList>
            <person name="Young N.D."/>
            <person name="Stroehlein A.J."/>
            <person name="Kinkar L."/>
            <person name="Wang T."/>
            <person name="Sohn W.M."/>
            <person name="Chang B.C.H."/>
            <person name="Kaur P."/>
            <person name="Weisz D."/>
            <person name="Dudchenko O."/>
            <person name="Aiden E.L."/>
            <person name="Korhonen P.K."/>
            <person name="Gasser R.B."/>
        </authorList>
    </citation>
    <scope>NUCLEOTIDE SEQUENCE [LARGE SCALE GENOMIC DNA]</scope>
    <source>
        <strain evidence="18">Cs-k2</strain>
    </source>
</reference>
<evidence type="ECO:0000256" key="7">
    <source>
        <dbReference type="ARBA" id="ARBA00022737"/>
    </source>
</evidence>
<dbReference type="PROSITE" id="PS51805">
    <property type="entry name" value="EPHD"/>
    <property type="match status" value="1"/>
</dbReference>
<dbReference type="GO" id="GO:0045944">
    <property type="term" value="P:positive regulation of transcription by RNA polymerase II"/>
    <property type="evidence" value="ECO:0007669"/>
    <property type="project" value="TreeGrafter"/>
</dbReference>
<keyword evidence="13" id="KW-0539">Nucleus</keyword>
<dbReference type="Pfam" id="PF00856">
    <property type="entry name" value="SET"/>
    <property type="match status" value="1"/>
</dbReference>
<sequence length="1443" mass="160727">MTTVYSATCVSQNCAIPTDVCPLSLSLDVPVLAEETSKYPVASQSLTFDDYDEDASNVFRYSPASVRTLAKESSPGSCELLSMPSEKSNSRGCSGDGSTGWLVPSEVTEMEHSASESSLSPCFQRNDYNNEMTSPVSVRLEDSVPSTFSQNSSAHPDVMNAYCSVVSPQHTTLSQSTFSSSMSSIKPTSSAFTPPYSSTPIHDRPFPGHSVKGCSYSHSFRTVIPKPLPDPSLELPTQPNAQNGPLLIDSDFRSHSAFPPRSITDASSSQFVPSTSLPLHSPIFPWVTQRPQQSSQRSEACSIAVTLPTTMFTSCPLNSPVATFSTFRERSTTQSVSNSLPFSRRVHWQLDAPLKPQCDSSVTCEHLARSSALSDGSPHLDSNQPFSEHVRQTPTVIINSVESTRYFSPRGMRKSTVTSHPRTTISRSSHSREMISNGEHILPSTCANSSLPLSDSHSKQRPIFDSSIPTYALQETADHTKRSMQFASSSRNAKKRRLVDRAVTSISVGNSSIPSFRTFDSRFWSIGPHQYIHDPVISFPATLNAPVPTPIHDRRCAKLEDGAPVTSNDCSVTPPTGIRNNKYSTFPMFPSRPQNFPTTEPQMGDFLAGRNHDRTVFHKLIQENLFFICLRKASFRSSQSCISSCPPTPPPDALLADKLLECLGDVRDCGRTTPPLNLIHKCIVSSKGHGSTKNTDITKSVVAPELFIAESLFCAYCALQLVTNDHVLNLKAPDGDGRILFCSFFCLTAYHNSGALKEVKINGVSHSSPVLGVTSLLSDLRPSLVILLQQHANTKWPKKTGKRSNYQSKFSRRRPSDSVNYSRSVWNRCSSTRYWHGIRWKKFSRGASCTRLPTPDALVQNSPSIPIIPIRNPPFGFTPNSTLPMKQKCIVDRRVCMLCHKTGDAPNDISGRLLHYDYNKWLHLNCILWCYDTYETVSGSLVQVSRALEKAERTLCAHCGSTGAGLPCFYSDCQAIYHVPCAHSIGCSFHTDRGMYCPLHREAANKLCQLNSLSVERRVFISRDESSQVAGVILQVNQQNEPSVRLHGEDSFVKLRVGGLILHSVGQLLPEHLSGTSFHSAEFIYPVGYSSTRIYWSYRHVRQRCLYHCRIEDSLSKNGDPISSFNLYPKFIVQVDERDEPLEIFEDTSCDGVWQQILTRINQARRLSGLSHLRIIQNQLRGELLFGLAEPHIVRAIESLPGVDRLSTYIFKFGRLQLFKEMPLAINPTGCARSEPKLRTHVRRRPTGDASQHGQLRNAAIANPMSTPVRSGLSSPVYSTAASFLSVSKSQQYRRLRLEWRYNVILARSQIQGLGLYAARNLSKHAFIIEYLGELIRNEVGNRRERLYELQNRGIYMFRVDEDSIVDATMCGGLARYINHSCEPNCTAEVLNCENGSHIIIIASRDIEKGEELTYDYKFDIEEERGDRIPCLCGAPNCRRWMN</sequence>
<dbReference type="GO" id="GO:0044666">
    <property type="term" value="C:MLL3/4 complex"/>
    <property type="evidence" value="ECO:0007669"/>
    <property type="project" value="TreeGrafter"/>
</dbReference>
<feature type="region of interest" description="Disordered" evidence="14">
    <location>
        <begin position="75"/>
        <end position="98"/>
    </location>
</feature>
<keyword evidence="3" id="KW-0489">Methyltransferase</keyword>
<evidence type="ECO:0000256" key="5">
    <source>
        <dbReference type="ARBA" id="ARBA00022691"/>
    </source>
</evidence>
<evidence type="ECO:0000259" key="15">
    <source>
        <dbReference type="PROSITE" id="PS50280"/>
    </source>
</evidence>
<dbReference type="OrthoDB" id="308383at2759"/>
<dbReference type="InterPro" id="IPR034732">
    <property type="entry name" value="EPHD"/>
</dbReference>
<dbReference type="PROSITE" id="PS51542">
    <property type="entry name" value="FYRN"/>
    <property type="match status" value="1"/>
</dbReference>
<feature type="domain" description="PHD-type" evidence="17">
    <location>
        <begin position="893"/>
        <end position="1001"/>
    </location>
</feature>
<dbReference type="InterPro" id="IPR013083">
    <property type="entry name" value="Znf_RING/FYVE/PHD"/>
</dbReference>
<dbReference type="GO" id="GO:0032259">
    <property type="term" value="P:methylation"/>
    <property type="evidence" value="ECO:0007669"/>
    <property type="project" value="UniProtKB-KW"/>
</dbReference>
<keyword evidence="5" id="KW-0949">S-adenosyl-L-methionine</keyword>
<evidence type="ECO:0000256" key="1">
    <source>
        <dbReference type="ARBA" id="ARBA00004123"/>
    </source>
</evidence>
<proteinExistence type="predicted"/>
<keyword evidence="12" id="KW-0804">Transcription</keyword>
<feature type="region of interest" description="Disordered" evidence="14">
    <location>
        <begin position="409"/>
        <end position="433"/>
    </location>
</feature>
<dbReference type="GO" id="GO:0042800">
    <property type="term" value="F:histone H3K4 methyltransferase activity"/>
    <property type="evidence" value="ECO:0007669"/>
    <property type="project" value="TreeGrafter"/>
</dbReference>
<evidence type="ECO:0000256" key="11">
    <source>
        <dbReference type="ARBA" id="ARBA00023015"/>
    </source>
</evidence>
<keyword evidence="2" id="KW-0597">Phosphoprotein</keyword>
<accession>A0A419Q7Y2</accession>
<dbReference type="InParanoid" id="A0A419Q7Y2"/>
<dbReference type="PANTHER" id="PTHR45888">
    <property type="entry name" value="HL01030P-RELATED"/>
    <property type="match status" value="1"/>
</dbReference>
<keyword evidence="11" id="KW-0805">Transcription regulation</keyword>
<evidence type="ECO:0000256" key="13">
    <source>
        <dbReference type="ARBA" id="ARBA00023242"/>
    </source>
</evidence>
<dbReference type="PROSITE" id="PS51543">
    <property type="entry name" value="FYRC"/>
    <property type="match status" value="1"/>
</dbReference>
<dbReference type="InterPro" id="IPR046341">
    <property type="entry name" value="SET_dom_sf"/>
</dbReference>
<reference evidence="18 19" key="1">
    <citation type="journal article" date="2018" name="Biotechnol. Adv.">
        <title>Improved genomic resources and new bioinformatic workflow for the carcinogenic parasite Clonorchis sinensis: Biotechnological implications.</title>
        <authorList>
            <person name="Wang D."/>
            <person name="Korhonen P.K."/>
            <person name="Gasser R.B."/>
            <person name="Young N.D."/>
        </authorList>
    </citation>
    <scope>NUCLEOTIDE SEQUENCE [LARGE SCALE GENOMIC DNA]</scope>
    <source>
        <strain evidence="18">Cs-k2</strain>
    </source>
</reference>
<keyword evidence="19" id="KW-1185">Reference proteome</keyword>
<keyword evidence="10" id="KW-0156">Chromatin regulator</keyword>
<evidence type="ECO:0000259" key="17">
    <source>
        <dbReference type="PROSITE" id="PS51805"/>
    </source>
</evidence>
<dbReference type="InterPro" id="IPR003616">
    <property type="entry name" value="Post-SET_dom"/>
</dbReference>
<evidence type="ECO:0000256" key="4">
    <source>
        <dbReference type="ARBA" id="ARBA00022679"/>
    </source>
</evidence>
<dbReference type="SUPFAM" id="SSF82199">
    <property type="entry name" value="SET domain"/>
    <property type="match status" value="1"/>
</dbReference>
<dbReference type="Gene3D" id="3.30.160.360">
    <property type="match status" value="1"/>
</dbReference>
<dbReference type="CDD" id="cd19171">
    <property type="entry name" value="SET_KMT2C_2D"/>
    <property type="match status" value="1"/>
</dbReference>
<keyword evidence="8" id="KW-0863">Zinc-finger</keyword>
<dbReference type="Gene3D" id="2.170.270.10">
    <property type="entry name" value="SET domain"/>
    <property type="match status" value="1"/>
</dbReference>
<evidence type="ECO:0000256" key="2">
    <source>
        <dbReference type="ARBA" id="ARBA00022553"/>
    </source>
</evidence>
<dbReference type="PROSITE" id="PS50280">
    <property type="entry name" value="SET"/>
    <property type="match status" value="1"/>
</dbReference>
<dbReference type="GO" id="GO:0008270">
    <property type="term" value="F:zinc ion binding"/>
    <property type="evidence" value="ECO:0007669"/>
    <property type="project" value="UniProtKB-KW"/>
</dbReference>
<evidence type="ECO:0000256" key="14">
    <source>
        <dbReference type="SAM" id="MobiDB-lite"/>
    </source>
</evidence>
<dbReference type="InterPro" id="IPR001214">
    <property type="entry name" value="SET_dom"/>
</dbReference>
<comment type="caution">
    <text evidence="18">The sequence shown here is derived from an EMBL/GenBank/DDBJ whole genome shotgun (WGS) entry which is preliminary data.</text>
</comment>
<keyword evidence="6" id="KW-0479">Metal-binding</keyword>
<keyword evidence="7" id="KW-0677">Repeat</keyword>
<dbReference type="Pfam" id="PF05965">
    <property type="entry name" value="FYRC"/>
    <property type="match status" value="1"/>
</dbReference>
<comment type="subcellular location">
    <subcellularLocation>
        <location evidence="1">Nucleus</location>
    </subcellularLocation>
</comment>
<evidence type="ECO:0000256" key="8">
    <source>
        <dbReference type="ARBA" id="ARBA00022771"/>
    </source>
</evidence>
<dbReference type="Proteomes" id="UP000286415">
    <property type="component" value="Unassembled WGS sequence"/>
</dbReference>
<evidence type="ECO:0000256" key="10">
    <source>
        <dbReference type="ARBA" id="ARBA00022853"/>
    </source>
</evidence>
<keyword evidence="9" id="KW-0862">Zinc</keyword>
<evidence type="ECO:0000313" key="18">
    <source>
        <dbReference type="EMBL" id="KAG5450200.1"/>
    </source>
</evidence>
<dbReference type="InterPro" id="IPR003889">
    <property type="entry name" value="FYrich_C"/>
</dbReference>
<evidence type="ECO:0000256" key="6">
    <source>
        <dbReference type="ARBA" id="ARBA00022723"/>
    </source>
</evidence>
<keyword evidence="4" id="KW-0808">Transferase</keyword>
<dbReference type="PANTHER" id="PTHR45888:SF6">
    <property type="entry name" value="HL01030P-RELATED"/>
    <property type="match status" value="1"/>
</dbReference>
<dbReference type="GO" id="GO:0003713">
    <property type="term" value="F:transcription coactivator activity"/>
    <property type="evidence" value="ECO:0007669"/>
    <property type="project" value="TreeGrafter"/>
</dbReference>
<evidence type="ECO:0000256" key="3">
    <source>
        <dbReference type="ARBA" id="ARBA00022603"/>
    </source>
</evidence>
<organism evidence="18 19">
    <name type="scientific">Clonorchis sinensis</name>
    <name type="common">Chinese liver fluke</name>
    <dbReference type="NCBI Taxonomy" id="79923"/>
    <lineage>
        <taxon>Eukaryota</taxon>
        <taxon>Metazoa</taxon>
        <taxon>Spiralia</taxon>
        <taxon>Lophotrochozoa</taxon>
        <taxon>Platyhelminthes</taxon>
        <taxon>Trematoda</taxon>
        <taxon>Digenea</taxon>
        <taxon>Opisthorchiida</taxon>
        <taxon>Opisthorchiata</taxon>
        <taxon>Opisthorchiidae</taxon>
        <taxon>Clonorchis</taxon>
    </lineage>
</organism>
<dbReference type="SMART" id="SM00317">
    <property type="entry name" value="SET"/>
    <property type="match status" value="1"/>
</dbReference>
<evidence type="ECO:0000313" key="19">
    <source>
        <dbReference type="Proteomes" id="UP000286415"/>
    </source>
</evidence>
<name>A0A419Q7Y2_CLOSI</name>
<dbReference type="SMART" id="SM00508">
    <property type="entry name" value="PostSET"/>
    <property type="match status" value="1"/>
</dbReference>
<dbReference type="SMART" id="SM00542">
    <property type="entry name" value="FYRC"/>
    <property type="match status" value="1"/>
</dbReference>
<evidence type="ECO:0000256" key="12">
    <source>
        <dbReference type="ARBA" id="ARBA00023163"/>
    </source>
</evidence>
<dbReference type="Gene3D" id="3.30.40.10">
    <property type="entry name" value="Zinc/RING finger domain, C3HC4 (zinc finger)"/>
    <property type="match status" value="1"/>
</dbReference>
<dbReference type="InterPro" id="IPR003888">
    <property type="entry name" value="FYrich_N"/>
</dbReference>
<feature type="domain" description="SET" evidence="15">
    <location>
        <begin position="1302"/>
        <end position="1418"/>
    </location>
</feature>
<protein>
    <submittedName>
        <fullName evidence="18">Histone-lysine N-methyltransferase 2D</fullName>
    </submittedName>
</protein>